<feature type="transmembrane region" description="Helical" evidence="7">
    <location>
        <begin position="292"/>
        <end position="314"/>
    </location>
</feature>
<dbReference type="Pfam" id="PF02163">
    <property type="entry name" value="Peptidase_M50"/>
    <property type="match status" value="1"/>
</dbReference>
<dbReference type="PANTHER" id="PTHR13325:SF3">
    <property type="entry name" value="MEMBRANE-BOUND TRANSCRIPTION FACTOR SITE-2 PROTEASE"/>
    <property type="match status" value="1"/>
</dbReference>
<feature type="transmembrane region" description="Helical" evidence="7">
    <location>
        <begin position="15"/>
        <end position="32"/>
    </location>
</feature>
<feature type="domain" description="Peptidase M50" evidence="8">
    <location>
        <begin position="19"/>
        <end position="304"/>
    </location>
</feature>
<evidence type="ECO:0000256" key="1">
    <source>
        <dbReference type="ARBA" id="ARBA00004127"/>
    </source>
</evidence>
<name>D8TAC1_SELML</name>
<evidence type="ECO:0000256" key="4">
    <source>
        <dbReference type="ARBA" id="ARBA00022989"/>
    </source>
</evidence>
<dbReference type="OMA" id="THIERIT"/>
<dbReference type="Gramene" id="EFJ06480">
    <property type="protein sequence ID" value="EFJ06480"/>
    <property type="gene ID" value="SELMODRAFT_430732"/>
</dbReference>
<dbReference type="HOGENOM" id="CLU_883966_0_0_1"/>
<dbReference type="GO" id="GO:0012505">
    <property type="term" value="C:endomembrane system"/>
    <property type="evidence" value="ECO:0007669"/>
    <property type="project" value="UniProtKB-SubCell"/>
</dbReference>
<dbReference type="InterPro" id="IPR001193">
    <property type="entry name" value="MBTPS2"/>
</dbReference>
<keyword evidence="5 7" id="KW-0472">Membrane</keyword>
<dbReference type="PANTHER" id="PTHR13325">
    <property type="entry name" value="PROTEASE M50 MEMBRANE-BOUND TRANSCRIPTION FACTOR SITE 2 PROTEASE"/>
    <property type="match status" value="1"/>
</dbReference>
<dbReference type="AlphaFoldDB" id="D8TAC1"/>
<reference evidence="9 10" key="1">
    <citation type="journal article" date="2011" name="Science">
        <title>The Selaginella genome identifies genetic changes associated with the evolution of vascular plants.</title>
        <authorList>
            <person name="Banks J.A."/>
            <person name="Nishiyama T."/>
            <person name="Hasebe M."/>
            <person name="Bowman J.L."/>
            <person name="Gribskov M."/>
            <person name="dePamphilis C."/>
            <person name="Albert V.A."/>
            <person name="Aono N."/>
            <person name="Aoyama T."/>
            <person name="Ambrose B.A."/>
            <person name="Ashton N.W."/>
            <person name="Axtell M.J."/>
            <person name="Barker E."/>
            <person name="Barker M.S."/>
            <person name="Bennetzen J.L."/>
            <person name="Bonawitz N.D."/>
            <person name="Chapple C."/>
            <person name="Cheng C."/>
            <person name="Correa L.G."/>
            <person name="Dacre M."/>
            <person name="DeBarry J."/>
            <person name="Dreyer I."/>
            <person name="Elias M."/>
            <person name="Engstrom E.M."/>
            <person name="Estelle M."/>
            <person name="Feng L."/>
            <person name="Finet C."/>
            <person name="Floyd S.K."/>
            <person name="Frommer W.B."/>
            <person name="Fujita T."/>
            <person name="Gramzow L."/>
            <person name="Gutensohn M."/>
            <person name="Harholt J."/>
            <person name="Hattori M."/>
            <person name="Heyl A."/>
            <person name="Hirai T."/>
            <person name="Hiwatashi Y."/>
            <person name="Ishikawa M."/>
            <person name="Iwata M."/>
            <person name="Karol K.G."/>
            <person name="Koehler B."/>
            <person name="Kolukisaoglu U."/>
            <person name="Kubo M."/>
            <person name="Kurata T."/>
            <person name="Lalonde S."/>
            <person name="Li K."/>
            <person name="Li Y."/>
            <person name="Litt A."/>
            <person name="Lyons E."/>
            <person name="Manning G."/>
            <person name="Maruyama T."/>
            <person name="Michael T.P."/>
            <person name="Mikami K."/>
            <person name="Miyazaki S."/>
            <person name="Morinaga S."/>
            <person name="Murata T."/>
            <person name="Mueller-Roeber B."/>
            <person name="Nelson D.R."/>
            <person name="Obara M."/>
            <person name="Oguri Y."/>
            <person name="Olmstead R.G."/>
            <person name="Onodera N."/>
            <person name="Petersen B.L."/>
            <person name="Pils B."/>
            <person name="Prigge M."/>
            <person name="Rensing S.A."/>
            <person name="Riano-Pachon D.M."/>
            <person name="Roberts A.W."/>
            <person name="Sato Y."/>
            <person name="Scheller H.V."/>
            <person name="Schulz B."/>
            <person name="Schulz C."/>
            <person name="Shakirov E.V."/>
            <person name="Shibagaki N."/>
            <person name="Shinohara N."/>
            <person name="Shippen D.E."/>
            <person name="Soerensen I."/>
            <person name="Sotooka R."/>
            <person name="Sugimoto N."/>
            <person name="Sugita M."/>
            <person name="Sumikawa N."/>
            <person name="Tanurdzic M."/>
            <person name="Theissen G."/>
            <person name="Ulvskov P."/>
            <person name="Wakazuki S."/>
            <person name="Weng J.K."/>
            <person name="Willats W.W."/>
            <person name="Wipf D."/>
            <person name="Wolf P.G."/>
            <person name="Yang L."/>
            <person name="Zimmer A.D."/>
            <person name="Zhu Q."/>
            <person name="Mitros T."/>
            <person name="Hellsten U."/>
            <person name="Loque D."/>
            <person name="Otillar R."/>
            <person name="Salamov A."/>
            <person name="Schmutz J."/>
            <person name="Shapiro H."/>
            <person name="Lindquist E."/>
            <person name="Lucas S."/>
            <person name="Rokhsar D."/>
            <person name="Grigoriev I.V."/>
        </authorList>
    </citation>
    <scope>NUCLEOTIDE SEQUENCE [LARGE SCALE GENOMIC DNA]</scope>
</reference>
<dbReference type="KEGG" id="smo:SELMODRAFT_430732"/>
<evidence type="ECO:0000256" key="6">
    <source>
        <dbReference type="ARBA" id="ARBA00032658"/>
    </source>
</evidence>
<dbReference type="InParanoid" id="D8TAC1"/>
<evidence type="ECO:0000256" key="2">
    <source>
        <dbReference type="ARBA" id="ARBA00009989"/>
    </source>
</evidence>
<dbReference type="FunCoup" id="D8TAC1">
    <property type="interactions" value="3017"/>
</dbReference>
<evidence type="ECO:0000256" key="5">
    <source>
        <dbReference type="ARBA" id="ARBA00023136"/>
    </source>
</evidence>
<protein>
    <recommendedName>
        <fullName evidence="6">Endopeptidase S2P</fullName>
    </recommendedName>
</protein>
<dbReference type="GO" id="GO:0004222">
    <property type="term" value="F:metalloendopeptidase activity"/>
    <property type="evidence" value="ECO:0007669"/>
    <property type="project" value="InterPro"/>
</dbReference>
<dbReference type="GO" id="GO:0016020">
    <property type="term" value="C:membrane"/>
    <property type="evidence" value="ECO:0007669"/>
    <property type="project" value="InterPro"/>
</dbReference>
<evidence type="ECO:0000259" key="8">
    <source>
        <dbReference type="Pfam" id="PF02163"/>
    </source>
</evidence>
<gene>
    <name evidence="9" type="ORF">SELMODRAFT_430732</name>
</gene>
<dbReference type="InterPro" id="IPR008915">
    <property type="entry name" value="Peptidase_M50"/>
</dbReference>
<dbReference type="SUPFAM" id="SSF50156">
    <property type="entry name" value="PDZ domain-like"/>
    <property type="match status" value="1"/>
</dbReference>
<comment type="similarity">
    <text evidence="2">Belongs to the peptidase M50A family.</text>
</comment>
<dbReference type="STRING" id="88036.D8TAC1"/>
<keyword evidence="10" id="KW-1185">Reference proteome</keyword>
<organism evidence="10">
    <name type="scientific">Selaginella moellendorffii</name>
    <name type="common">Spikemoss</name>
    <dbReference type="NCBI Taxonomy" id="88036"/>
    <lineage>
        <taxon>Eukaryota</taxon>
        <taxon>Viridiplantae</taxon>
        <taxon>Streptophyta</taxon>
        <taxon>Embryophyta</taxon>
        <taxon>Tracheophyta</taxon>
        <taxon>Lycopodiopsida</taxon>
        <taxon>Selaginellales</taxon>
        <taxon>Selaginellaceae</taxon>
        <taxon>Selaginella</taxon>
    </lineage>
</organism>
<comment type="subcellular location">
    <subcellularLocation>
        <location evidence="1">Endomembrane system</location>
        <topology evidence="1">Multi-pass membrane protein</topology>
    </subcellularLocation>
</comment>
<dbReference type="Proteomes" id="UP000001514">
    <property type="component" value="Unassembled WGS sequence"/>
</dbReference>
<proteinExistence type="inferred from homology"/>
<evidence type="ECO:0000256" key="7">
    <source>
        <dbReference type="SAM" id="Phobius"/>
    </source>
</evidence>
<keyword evidence="4 7" id="KW-1133">Transmembrane helix</keyword>
<evidence type="ECO:0000313" key="9">
    <source>
        <dbReference type="EMBL" id="EFJ06480.1"/>
    </source>
</evidence>
<accession>D8TAC1</accession>
<dbReference type="eggNOG" id="KOG2921">
    <property type="taxonomic scope" value="Eukaryota"/>
</dbReference>
<feature type="transmembrane region" description="Helical" evidence="7">
    <location>
        <begin position="248"/>
        <end position="271"/>
    </location>
</feature>
<sequence length="315" mass="34470">MHLALEACFICSEGVPVHHVAVFAFGAFVALSEDALELLSPWRLLRIYCAGCWILLKLLPVLLVPLFIHGVGPVVTGVDPGSALRGHLRAGDAFKAVNGVPVYTSSDWLQELQSSKDLPGYCIPHHISGSSCKPGMLELRSRSNCFNASEIVAYRRCKSSSSCSQMEECTEPKLAAGEALVRISFASRENSTCGLMPPEEFLIDGCEKTVVFAGVPQELEAFVFVTDYRPRYQLLSSLSWLPGVVQKLVAYTFNISAALAILNSAPVFYLDGEEILRSVLRLRGRHRRQERFLRACLVGGTALFAFGIFSALLAL</sequence>
<evidence type="ECO:0000313" key="10">
    <source>
        <dbReference type="Proteomes" id="UP000001514"/>
    </source>
</evidence>
<dbReference type="InterPro" id="IPR036034">
    <property type="entry name" value="PDZ_sf"/>
</dbReference>
<dbReference type="EMBL" id="GL377701">
    <property type="protein sequence ID" value="EFJ06480.1"/>
    <property type="molecule type" value="Genomic_DNA"/>
</dbReference>
<feature type="transmembrane region" description="Helical" evidence="7">
    <location>
        <begin position="44"/>
        <end position="68"/>
    </location>
</feature>
<dbReference type="GO" id="GO:0006508">
    <property type="term" value="P:proteolysis"/>
    <property type="evidence" value="ECO:0007669"/>
    <property type="project" value="InterPro"/>
</dbReference>
<keyword evidence="3 7" id="KW-0812">Transmembrane</keyword>
<evidence type="ECO:0000256" key="3">
    <source>
        <dbReference type="ARBA" id="ARBA00022692"/>
    </source>
</evidence>